<evidence type="ECO:0000313" key="5">
    <source>
        <dbReference type="Proteomes" id="UP000219193"/>
    </source>
</evidence>
<name>A0A285X2X6_9FLAO</name>
<reference evidence="5" key="1">
    <citation type="submission" date="2017-09" db="EMBL/GenBank/DDBJ databases">
        <authorList>
            <person name="Varghese N."/>
            <person name="Submissions S."/>
        </authorList>
    </citation>
    <scope>NUCLEOTIDE SEQUENCE [LARGE SCALE GENOMIC DNA]</scope>
    <source>
        <strain evidence="5">CGMCC 1.12641</strain>
    </source>
</reference>
<dbReference type="InterPro" id="IPR001647">
    <property type="entry name" value="HTH_TetR"/>
</dbReference>
<dbReference type="PROSITE" id="PS50977">
    <property type="entry name" value="HTH_TETR_2"/>
    <property type="match status" value="1"/>
</dbReference>
<organism evidence="4 5">
    <name type="scientific">Salinimicrobium sediminis</name>
    <dbReference type="NCBI Taxonomy" id="1343891"/>
    <lineage>
        <taxon>Bacteria</taxon>
        <taxon>Pseudomonadati</taxon>
        <taxon>Bacteroidota</taxon>
        <taxon>Flavobacteriia</taxon>
        <taxon>Flavobacteriales</taxon>
        <taxon>Flavobacteriaceae</taxon>
        <taxon>Salinimicrobium</taxon>
    </lineage>
</organism>
<dbReference type="PRINTS" id="PR00455">
    <property type="entry name" value="HTHTETR"/>
</dbReference>
<dbReference type="AlphaFoldDB" id="A0A285X2X6"/>
<dbReference type="Proteomes" id="UP000219193">
    <property type="component" value="Unassembled WGS sequence"/>
</dbReference>
<dbReference type="Gene3D" id="1.10.357.10">
    <property type="entry name" value="Tetracycline Repressor, domain 2"/>
    <property type="match status" value="1"/>
</dbReference>
<feature type="domain" description="HTH tetR-type" evidence="3">
    <location>
        <begin position="1"/>
        <end position="59"/>
    </location>
</feature>
<gene>
    <name evidence="4" type="ORF">SAMN06296241_1243</name>
</gene>
<dbReference type="EMBL" id="OCMF01000001">
    <property type="protein sequence ID" value="SOC79711.1"/>
    <property type="molecule type" value="Genomic_DNA"/>
</dbReference>
<dbReference type="OrthoDB" id="881297at2"/>
<accession>A0A285X2X6</accession>
<proteinExistence type="predicted"/>
<keyword evidence="5" id="KW-1185">Reference proteome</keyword>
<sequence length="202" mass="23363">MKEQILKKAAGMFLTLGVKSVTMDEIAAELGISKKTIYAHFPTKTKLIDATANYVFETISSGIESIKEENKDPIEELFAIKNFACTHLKDEKSSPQHQLQKYYPRTYFSIREKQRKVMEELTRQNLQKGIKTEVYRSDLPVEFISRIYFIGMLGIKDDVHFPEPEFSTNQLTEMHLEYHLRAIVTPKGLKKLETLLNQSSKK</sequence>
<dbReference type="GO" id="GO:0003677">
    <property type="term" value="F:DNA binding"/>
    <property type="evidence" value="ECO:0007669"/>
    <property type="project" value="UniProtKB-UniRule"/>
</dbReference>
<dbReference type="InterPro" id="IPR050624">
    <property type="entry name" value="HTH-type_Tx_Regulator"/>
</dbReference>
<dbReference type="SUPFAM" id="SSF46689">
    <property type="entry name" value="Homeodomain-like"/>
    <property type="match status" value="1"/>
</dbReference>
<dbReference type="PANTHER" id="PTHR43479:SF11">
    <property type="entry name" value="ACREF_ENVCD OPERON REPRESSOR-RELATED"/>
    <property type="match status" value="1"/>
</dbReference>
<evidence type="ECO:0000256" key="2">
    <source>
        <dbReference type="PROSITE-ProRule" id="PRU00335"/>
    </source>
</evidence>
<evidence type="ECO:0000259" key="3">
    <source>
        <dbReference type="PROSITE" id="PS50977"/>
    </source>
</evidence>
<dbReference type="PANTHER" id="PTHR43479">
    <property type="entry name" value="ACREF/ENVCD OPERON REPRESSOR-RELATED"/>
    <property type="match status" value="1"/>
</dbReference>
<keyword evidence="1 2" id="KW-0238">DNA-binding</keyword>
<feature type="DNA-binding region" description="H-T-H motif" evidence="2">
    <location>
        <begin position="22"/>
        <end position="41"/>
    </location>
</feature>
<dbReference type="Pfam" id="PF00440">
    <property type="entry name" value="TetR_N"/>
    <property type="match status" value="1"/>
</dbReference>
<evidence type="ECO:0000256" key="1">
    <source>
        <dbReference type="ARBA" id="ARBA00023125"/>
    </source>
</evidence>
<evidence type="ECO:0000313" key="4">
    <source>
        <dbReference type="EMBL" id="SOC79711.1"/>
    </source>
</evidence>
<dbReference type="InterPro" id="IPR009057">
    <property type="entry name" value="Homeodomain-like_sf"/>
</dbReference>
<protein>
    <submittedName>
        <fullName evidence="4">Transcriptional regulator, TetR family</fullName>
    </submittedName>
</protein>